<comment type="caution">
    <text evidence="11">The sequence shown here is derived from an EMBL/GenBank/DDBJ whole genome shotgun (WGS) entry which is preliminary data.</text>
</comment>
<evidence type="ECO:0000256" key="1">
    <source>
        <dbReference type="ARBA" id="ARBA00004323"/>
    </source>
</evidence>
<evidence type="ECO:0000256" key="6">
    <source>
        <dbReference type="ARBA" id="ARBA00022968"/>
    </source>
</evidence>
<comment type="similarity">
    <text evidence="2 10">Belongs to the glycosyltransferase 31 family.</text>
</comment>
<dbReference type="EMBL" id="RCMV01000206">
    <property type="protein sequence ID" value="KAG3221765.1"/>
    <property type="molecule type" value="Genomic_DNA"/>
</dbReference>
<evidence type="ECO:0000256" key="3">
    <source>
        <dbReference type="ARBA" id="ARBA00022676"/>
    </source>
</evidence>
<dbReference type="GO" id="GO:0016758">
    <property type="term" value="F:hexosyltransferase activity"/>
    <property type="evidence" value="ECO:0007669"/>
    <property type="project" value="InterPro"/>
</dbReference>
<dbReference type="EMBL" id="RCMK01000225">
    <property type="protein sequence ID" value="KAG2942709.1"/>
    <property type="molecule type" value="Genomic_DNA"/>
</dbReference>
<dbReference type="Gene3D" id="3.90.550.50">
    <property type="match status" value="1"/>
</dbReference>
<dbReference type="EC" id="2.4.1.-" evidence="10"/>
<evidence type="ECO:0000256" key="5">
    <source>
        <dbReference type="ARBA" id="ARBA00022692"/>
    </source>
</evidence>
<keyword evidence="7" id="KW-1133">Transmembrane helix</keyword>
<keyword evidence="4" id="KW-0808">Transferase</keyword>
<keyword evidence="6" id="KW-0735">Signal-anchor</keyword>
<dbReference type="VEuPathDB" id="FungiDB:PC110_g12487"/>
<proteinExistence type="inferred from homology"/>
<reference evidence="11" key="1">
    <citation type="submission" date="2018-10" db="EMBL/GenBank/DDBJ databases">
        <title>Effector identification in a new, highly contiguous assembly of the strawberry crown rot pathogen Phytophthora cactorum.</title>
        <authorList>
            <person name="Armitage A.D."/>
            <person name="Nellist C.F."/>
            <person name="Bates H."/>
            <person name="Vickerstaff R.J."/>
            <person name="Harrison R.J."/>
        </authorList>
    </citation>
    <scope>NUCLEOTIDE SEQUENCE</scope>
    <source>
        <strain evidence="11">4040</strain>
        <strain evidence="12">P415</strain>
        <strain evidence="13">P421</strain>
    </source>
</reference>
<dbReference type="InterPro" id="IPR002659">
    <property type="entry name" value="Glyco_trans_31"/>
</dbReference>
<dbReference type="GO" id="GO:0000139">
    <property type="term" value="C:Golgi membrane"/>
    <property type="evidence" value="ECO:0007669"/>
    <property type="project" value="UniProtKB-SubCell"/>
</dbReference>
<evidence type="ECO:0000256" key="9">
    <source>
        <dbReference type="ARBA" id="ARBA00023136"/>
    </source>
</evidence>
<evidence type="ECO:0000313" key="14">
    <source>
        <dbReference type="Proteomes" id="UP000736787"/>
    </source>
</evidence>
<gene>
    <name evidence="11" type="ORF">PC117_g9681</name>
    <name evidence="12" type="ORF">PC118_g7908</name>
    <name evidence="13" type="ORF">PC129_g7499</name>
</gene>
<dbReference type="Pfam" id="PF01762">
    <property type="entry name" value="Galactosyl_T"/>
    <property type="match status" value="1"/>
</dbReference>
<evidence type="ECO:0000256" key="8">
    <source>
        <dbReference type="ARBA" id="ARBA00023034"/>
    </source>
</evidence>
<protein>
    <recommendedName>
        <fullName evidence="10">Hexosyltransferase</fullName>
        <ecNumber evidence="10">2.4.1.-</ecNumber>
    </recommendedName>
</protein>
<dbReference type="PANTHER" id="PTHR11214">
    <property type="entry name" value="BETA-1,3-N-ACETYLGLUCOSAMINYLTRANSFERASE"/>
    <property type="match status" value="1"/>
</dbReference>
<keyword evidence="3 10" id="KW-0328">Glycosyltransferase</keyword>
<organism evidence="11 14">
    <name type="scientific">Phytophthora cactorum</name>
    <dbReference type="NCBI Taxonomy" id="29920"/>
    <lineage>
        <taxon>Eukaryota</taxon>
        <taxon>Sar</taxon>
        <taxon>Stramenopiles</taxon>
        <taxon>Oomycota</taxon>
        <taxon>Peronosporomycetes</taxon>
        <taxon>Peronosporales</taxon>
        <taxon>Peronosporaceae</taxon>
        <taxon>Phytophthora</taxon>
    </lineage>
</organism>
<evidence type="ECO:0000313" key="11">
    <source>
        <dbReference type="EMBL" id="KAG2942709.1"/>
    </source>
</evidence>
<keyword evidence="5" id="KW-0812">Transmembrane</keyword>
<evidence type="ECO:0000256" key="7">
    <source>
        <dbReference type="ARBA" id="ARBA00022989"/>
    </source>
</evidence>
<dbReference type="Proteomes" id="UP000697107">
    <property type="component" value="Unassembled WGS sequence"/>
</dbReference>
<comment type="subcellular location">
    <subcellularLocation>
        <location evidence="1 10">Golgi apparatus membrane</location>
        <topology evidence="1 10">Single-pass type II membrane protein</topology>
    </subcellularLocation>
</comment>
<sequence length="305" mass="35192">MLTPQAVQSPKTPSVLLEMGVSSIDHYTTRYGGMQTCIEILDTITKCNPVLDLLPEGHYTTRAFITDNDRVLVAERRKTLQVPKDMNLLEWAQQQNLQHSQGTDDFLTTISDPQLVIGVKTAVLTNFARRQAIRETWGQRAKHLNVQVIFLGCVPIMSDIPNEADRKRLRDAVKMERTVYRDLLTEELECEDSYRNLANKVKAFFDLAATMYLQTPYVMLADDDMYLQVDKLLRLLEDFSGKKPVYLGQSWNHIYTRKSAPVREESHQSNLPKAQYPRSELPPFAFGPHYVVSMDWARFISKNYW</sequence>
<evidence type="ECO:0000313" key="13">
    <source>
        <dbReference type="EMBL" id="KAG3221765.1"/>
    </source>
</evidence>
<keyword evidence="8 10" id="KW-0333">Golgi apparatus</keyword>
<evidence type="ECO:0000313" key="12">
    <source>
        <dbReference type="EMBL" id="KAG2986232.1"/>
    </source>
</evidence>
<dbReference type="Proteomes" id="UP000736787">
    <property type="component" value="Unassembled WGS sequence"/>
</dbReference>
<dbReference type="Proteomes" id="UP000760860">
    <property type="component" value="Unassembled WGS sequence"/>
</dbReference>
<accession>A0A8T1DSD7</accession>
<name>A0A8T1DSD7_9STRA</name>
<evidence type="ECO:0000256" key="2">
    <source>
        <dbReference type="ARBA" id="ARBA00008661"/>
    </source>
</evidence>
<keyword evidence="9" id="KW-0472">Membrane</keyword>
<evidence type="ECO:0000256" key="10">
    <source>
        <dbReference type="RuleBase" id="RU363063"/>
    </source>
</evidence>
<evidence type="ECO:0000256" key="4">
    <source>
        <dbReference type="ARBA" id="ARBA00022679"/>
    </source>
</evidence>
<dbReference type="PANTHER" id="PTHR11214:SF3">
    <property type="entry name" value="BETA-1,3-GALACTOSYLTRANSFERASE 6"/>
    <property type="match status" value="1"/>
</dbReference>
<dbReference type="AlphaFoldDB" id="A0A8T1DSD7"/>
<dbReference type="EMBL" id="RCML01000195">
    <property type="protein sequence ID" value="KAG2986232.1"/>
    <property type="molecule type" value="Genomic_DNA"/>
</dbReference>